<feature type="compositionally biased region" description="Basic residues" evidence="1">
    <location>
        <begin position="1"/>
        <end position="19"/>
    </location>
</feature>
<reference evidence="2" key="1">
    <citation type="submission" date="2014-05" db="EMBL/GenBank/DDBJ databases">
        <authorList>
            <person name="Jahns A.C."/>
            <person name="Eilers H."/>
            <person name="Alexeyev O.A."/>
        </authorList>
    </citation>
    <scope>NUCLEOTIDE SEQUENCE [LARGE SCALE GENOMIC DNA]</scope>
    <source>
        <strain evidence="2">DSM 20700</strain>
    </source>
</reference>
<dbReference type="AlphaFoldDB" id="A0A9X5LT55"/>
<dbReference type="EMBL" id="JNBU01000028">
    <property type="protein sequence ID" value="OCT42327.1"/>
    <property type="molecule type" value="Genomic_DNA"/>
</dbReference>
<organism evidence="2">
    <name type="scientific">Cutibacterium granulosum DSM 20700</name>
    <dbReference type="NCBI Taxonomy" id="1160719"/>
    <lineage>
        <taxon>Bacteria</taxon>
        <taxon>Bacillati</taxon>
        <taxon>Actinomycetota</taxon>
        <taxon>Actinomycetes</taxon>
        <taxon>Propionibacteriales</taxon>
        <taxon>Propionibacteriaceae</taxon>
        <taxon>Cutibacterium</taxon>
    </lineage>
</organism>
<feature type="region of interest" description="Disordered" evidence="1">
    <location>
        <begin position="1"/>
        <end position="67"/>
    </location>
</feature>
<name>A0A9X5LT55_9ACTN</name>
<gene>
    <name evidence="2" type="ORF">L860_10885</name>
</gene>
<accession>A0A9X5LT55</accession>
<evidence type="ECO:0000313" key="2">
    <source>
        <dbReference type="EMBL" id="OCT42327.1"/>
    </source>
</evidence>
<feature type="compositionally biased region" description="Acidic residues" evidence="1">
    <location>
        <begin position="32"/>
        <end position="44"/>
    </location>
</feature>
<comment type="caution">
    <text evidence="2">The sequence shown here is derived from an EMBL/GenBank/DDBJ whole genome shotgun (WGS) entry which is preliminary data.</text>
</comment>
<sequence>MVLGTRRGRRVNSRRKTVSRFHGDRDGSAPGDDVEGSGYDDEDVERSVYDPAPASTGARIMVSQSLE</sequence>
<protein>
    <submittedName>
        <fullName evidence="2">Uncharacterized protein</fullName>
    </submittedName>
</protein>
<proteinExistence type="predicted"/>
<evidence type="ECO:0000256" key="1">
    <source>
        <dbReference type="SAM" id="MobiDB-lite"/>
    </source>
</evidence>